<dbReference type="EMBL" id="JAKEVZ010000001">
    <property type="protein sequence ID" value="MCF1749469.1"/>
    <property type="molecule type" value="Genomic_DNA"/>
</dbReference>
<evidence type="ECO:0000313" key="4">
    <source>
        <dbReference type="Proteomes" id="UP001201449"/>
    </source>
</evidence>
<dbReference type="Pfam" id="PF00144">
    <property type="entry name" value="Beta-lactamase"/>
    <property type="match status" value="1"/>
</dbReference>
<dbReference type="RefSeq" id="WP_234859675.1">
    <property type="nucleotide sequence ID" value="NZ_JAKEVZ010000001.1"/>
</dbReference>
<proteinExistence type="predicted"/>
<dbReference type="Proteomes" id="UP001201449">
    <property type="component" value="Unassembled WGS sequence"/>
</dbReference>
<comment type="caution">
    <text evidence="3">The sequence shown here is derived from an EMBL/GenBank/DDBJ whole genome shotgun (WGS) entry which is preliminary data.</text>
</comment>
<dbReference type="Gene3D" id="3.40.710.10">
    <property type="entry name" value="DD-peptidase/beta-lactamase superfamily"/>
    <property type="match status" value="1"/>
</dbReference>
<dbReference type="PANTHER" id="PTHR46825:SF9">
    <property type="entry name" value="BETA-LACTAMASE-RELATED DOMAIN-CONTAINING PROTEIN"/>
    <property type="match status" value="1"/>
</dbReference>
<name>A0ABS9BN29_9BACT</name>
<dbReference type="PANTHER" id="PTHR46825">
    <property type="entry name" value="D-ALANYL-D-ALANINE-CARBOXYPEPTIDASE/ENDOPEPTIDASE AMPH"/>
    <property type="match status" value="1"/>
</dbReference>
<organism evidence="3 4">
    <name type="scientific">Mariniradius sediminis</name>
    <dbReference type="NCBI Taxonomy" id="2909237"/>
    <lineage>
        <taxon>Bacteria</taxon>
        <taxon>Pseudomonadati</taxon>
        <taxon>Bacteroidota</taxon>
        <taxon>Cytophagia</taxon>
        <taxon>Cytophagales</taxon>
        <taxon>Cyclobacteriaceae</taxon>
        <taxon>Mariniradius</taxon>
    </lineage>
</organism>
<evidence type="ECO:0000256" key="1">
    <source>
        <dbReference type="SAM" id="SignalP"/>
    </source>
</evidence>
<keyword evidence="1" id="KW-0732">Signal</keyword>
<dbReference type="InterPro" id="IPR050491">
    <property type="entry name" value="AmpC-like"/>
</dbReference>
<reference evidence="3 4" key="1">
    <citation type="submission" date="2022-01" db="EMBL/GenBank/DDBJ databases">
        <title>Mariniradius saccharolyticus sp. nov., isolated from sediment of a river.</title>
        <authorList>
            <person name="Liu H."/>
        </authorList>
    </citation>
    <scope>NUCLEOTIDE SEQUENCE [LARGE SCALE GENOMIC DNA]</scope>
    <source>
        <strain evidence="3 4">RY-2</strain>
    </source>
</reference>
<dbReference type="InterPro" id="IPR001466">
    <property type="entry name" value="Beta-lactam-related"/>
</dbReference>
<evidence type="ECO:0000313" key="3">
    <source>
        <dbReference type="EMBL" id="MCF1749469.1"/>
    </source>
</evidence>
<dbReference type="SUPFAM" id="SSF56601">
    <property type="entry name" value="beta-lactamase/transpeptidase-like"/>
    <property type="match status" value="1"/>
</dbReference>
<feature type="chain" id="PRO_5045522983" evidence="1">
    <location>
        <begin position="19"/>
        <end position="441"/>
    </location>
</feature>
<keyword evidence="4" id="KW-1185">Reference proteome</keyword>
<evidence type="ECO:0000259" key="2">
    <source>
        <dbReference type="Pfam" id="PF00144"/>
    </source>
</evidence>
<dbReference type="InterPro" id="IPR012338">
    <property type="entry name" value="Beta-lactam/transpept-like"/>
</dbReference>
<protein>
    <submittedName>
        <fullName evidence="3">Beta-lactamase family protein</fullName>
    </submittedName>
</protein>
<sequence>MKSTLFLLLFLFSAQLVAIGQELNPAQREKLDSLFGLIESNRKGMGGISIFKNGQEIYSHYYGFRSLKDSLRPNSETKYRIGSMTKMFTGVIILNQVAENRVSLDTKLGKYFPNVANADQITVEQLLAHRSGIPNFTDLPDYGAWKNNAQTRAEMLERIQALPSNFAPDERFEYSNTNFLLLSYIAEEVSGMDYSTLLQKYVLQPADMRNTYIGEKIDPNKNEAFSYVKLLGWELDQETHSSVTLGAGAISSTSQDINLFFKALFGGQLVDAAYLPLISTFRDGHSLGFQEFVFEGHKGIGHGGRVDGFQAYGTYFPEEATSLAFTGNAVLYPMFDIVTGALRILFDLDYTLPLFPRLEEKDLKKFTGSYANENFPFQFNINVQNGELVAEGGGHMFALEYVEGHTFKFDLIGLVLDFVPDEGKMIFKQSGGEFVFERKKE</sequence>
<feature type="signal peptide" evidence="1">
    <location>
        <begin position="1"/>
        <end position="18"/>
    </location>
</feature>
<accession>A0ABS9BN29</accession>
<feature type="domain" description="Beta-lactamase-related" evidence="2">
    <location>
        <begin position="48"/>
        <end position="329"/>
    </location>
</feature>
<gene>
    <name evidence="3" type="ORF">L0U89_00185</name>
</gene>